<name>A0AAD8JV96_TARER</name>
<dbReference type="AlphaFoldDB" id="A0AAD8JV96"/>
<evidence type="ECO:0000313" key="3">
    <source>
        <dbReference type="Proteomes" id="UP001229421"/>
    </source>
</evidence>
<evidence type="ECO:0000313" key="2">
    <source>
        <dbReference type="EMBL" id="KAK1411590.1"/>
    </source>
</evidence>
<protein>
    <submittedName>
        <fullName evidence="2">Uncharacterized protein</fullName>
    </submittedName>
</protein>
<gene>
    <name evidence="2" type="ORF">QVD17_38144</name>
</gene>
<keyword evidence="3" id="KW-1185">Reference proteome</keyword>
<dbReference type="Proteomes" id="UP001229421">
    <property type="component" value="Unassembled WGS sequence"/>
</dbReference>
<evidence type="ECO:0000256" key="1">
    <source>
        <dbReference type="SAM" id="MobiDB-lite"/>
    </source>
</evidence>
<accession>A0AAD8JV96</accession>
<organism evidence="2 3">
    <name type="scientific">Tagetes erecta</name>
    <name type="common">African marigold</name>
    <dbReference type="NCBI Taxonomy" id="13708"/>
    <lineage>
        <taxon>Eukaryota</taxon>
        <taxon>Viridiplantae</taxon>
        <taxon>Streptophyta</taxon>
        <taxon>Embryophyta</taxon>
        <taxon>Tracheophyta</taxon>
        <taxon>Spermatophyta</taxon>
        <taxon>Magnoliopsida</taxon>
        <taxon>eudicotyledons</taxon>
        <taxon>Gunneridae</taxon>
        <taxon>Pentapetalae</taxon>
        <taxon>asterids</taxon>
        <taxon>campanulids</taxon>
        <taxon>Asterales</taxon>
        <taxon>Asteraceae</taxon>
        <taxon>Asteroideae</taxon>
        <taxon>Heliantheae alliance</taxon>
        <taxon>Tageteae</taxon>
        <taxon>Tagetes</taxon>
    </lineage>
</organism>
<proteinExistence type="predicted"/>
<reference evidence="2" key="1">
    <citation type="journal article" date="2023" name="bioRxiv">
        <title>Improved chromosome-level genome assembly for marigold (Tagetes erecta).</title>
        <authorList>
            <person name="Jiang F."/>
            <person name="Yuan L."/>
            <person name="Wang S."/>
            <person name="Wang H."/>
            <person name="Xu D."/>
            <person name="Wang A."/>
            <person name="Fan W."/>
        </authorList>
    </citation>
    <scope>NUCLEOTIDE SEQUENCE</scope>
    <source>
        <strain evidence="2">WSJ</strain>
        <tissue evidence="2">Leaf</tissue>
    </source>
</reference>
<dbReference type="EMBL" id="JAUHHV010000010">
    <property type="protein sequence ID" value="KAK1411590.1"/>
    <property type="molecule type" value="Genomic_DNA"/>
</dbReference>
<comment type="caution">
    <text evidence="2">The sequence shown here is derived from an EMBL/GenBank/DDBJ whole genome shotgun (WGS) entry which is preliminary data.</text>
</comment>
<feature type="region of interest" description="Disordered" evidence="1">
    <location>
        <begin position="1"/>
        <end position="35"/>
    </location>
</feature>
<sequence length="73" mass="8214">MADQGAMIAPTRKRSRVGESRKQEPPLPPGPLHESELLQFTEGVRFDKKAELDTKKAVRFTLGGLKISWHKES</sequence>